<dbReference type="InterPro" id="IPR042885">
    <property type="entry name" value="HIPP47/16"/>
</dbReference>
<dbReference type="OrthoDB" id="692882at2759"/>
<dbReference type="Proteomes" id="UP000231279">
    <property type="component" value="Unassembled WGS sequence"/>
</dbReference>
<dbReference type="EMBL" id="NKXS01002511">
    <property type="protein sequence ID" value="PIN13265.1"/>
    <property type="molecule type" value="Genomic_DNA"/>
</dbReference>
<evidence type="ECO:0000313" key="1">
    <source>
        <dbReference type="EMBL" id="PIN13265.1"/>
    </source>
</evidence>
<proteinExistence type="predicted"/>
<evidence type="ECO:0008006" key="3">
    <source>
        <dbReference type="Google" id="ProtNLM"/>
    </source>
</evidence>
<dbReference type="PANTHER" id="PTHR46932:SF12">
    <property type="entry name" value="HEAVY METAL-ASSOCIATED ISOPRENYLATED PLANT PROTEIN 47"/>
    <property type="match status" value="1"/>
</dbReference>
<dbReference type="PANTHER" id="PTHR46932">
    <property type="entry name" value="HEAVY METAL-ASSOCIATED ISOPRENYLATED PLANT PROTEIN 47"/>
    <property type="match status" value="1"/>
</dbReference>
<evidence type="ECO:0000313" key="2">
    <source>
        <dbReference type="Proteomes" id="UP000231279"/>
    </source>
</evidence>
<dbReference type="STRING" id="429701.A0A2G9H6X6"/>
<reference evidence="2" key="1">
    <citation type="journal article" date="2018" name="Gigascience">
        <title>Genome assembly of the Pink Ipe (Handroanthus impetiginosus, Bignoniaceae), a highly valued, ecologically keystone Neotropical timber forest tree.</title>
        <authorList>
            <person name="Silva-Junior O.B."/>
            <person name="Grattapaglia D."/>
            <person name="Novaes E."/>
            <person name="Collevatti R.G."/>
        </authorList>
    </citation>
    <scope>NUCLEOTIDE SEQUENCE [LARGE SCALE GENOMIC DNA]</scope>
    <source>
        <strain evidence="2">cv. UFG-1</strain>
    </source>
</reference>
<protein>
    <recommendedName>
        <fullName evidence="3">Copper chaperone</fullName>
    </recommendedName>
</protein>
<keyword evidence="2" id="KW-1185">Reference proteome</keyword>
<name>A0A2G9H6X6_9LAMI</name>
<organism evidence="1 2">
    <name type="scientific">Handroanthus impetiginosus</name>
    <dbReference type="NCBI Taxonomy" id="429701"/>
    <lineage>
        <taxon>Eukaryota</taxon>
        <taxon>Viridiplantae</taxon>
        <taxon>Streptophyta</taxon>
        <taxon>Embryophyta</taxon>
        <taxon>Tracheophyta</taxon>
        <taxon>Spermatophyta</taxon>
        <taxon>Magnoliopsida</taxon>
        <taxon>eudicotyledons</taxon>
        <taxon>Gunneridae</taxon>
        <taxon>Pentapetalae</taxon>
        <taxon>asterids</taxon>
        <taxon>lamiids</taxon>
        <taxon>Lamiales</taxon>
        <taxon>Bignoniaceae</taxon>
        <taxon>Crescentiina</taxon>
        <taxon>Tabebuia alliance</taxon>
        <taxon>Handroanthus</taxon>
    </lineage>
</organism>
<comment type="caution">
    <text evidence="1">The sequence shown here is derived from an EMBL/GenBank/DDBJ whole genome shotgun (WGS) entry which is preliminary data.</text>
</comment>
<dbReference type="Gene3D" id="3.30.70.100">
    <property type="match status" value="1"/>
</dbReference>
<dbReference type="AlphaFoldDB" id="A0A2G9H6X6"/>
<sequence>MKQKIIFQIEIICSKCPSKALRIVAEAHGVESVAVEGQQKNMVAVIGDGIDIISLARRLRKKFGCADIISVSEVK</sequence>
<accession>A0A2G9H6X6</accession>
<gene>
    <name evidence="1" type="ORF">CDL12_14112</name>
</gene>